<dbReference type="GO" id="GO:0015232">
    <property type="term" value="F:heme transmembrane transporter activity"/>
    <property type="evidence" value="ECO:0007669"/>
    <property type="project" value="InterPro"/>
</dbReference>
<dbReference type="RefSeq" id="WP_058490915.1">
    <property type="nucleotide sequence ID" value="NZ_LOCK01000014.1"/>
</dbReference>
<dbReference type="OrthoDB" id="9812809at2"/>
<dbReference type="GO" id="GO:0017004">
    <property type="term" value="P:cytochrome complex assembly"/>
    <property type="evidence" value="ECO:0007669"/>
    <property type="project" value="UniProtKB-KW"/>
</dbReference>
<dbReference type="Proteomes" id="UP000054623">
    <property type="component" value="Unassembled WGS sequence"/>
</dbReference>
<gene>
    <name evidence="13" type="ORF">AT727_19060</name>
</gene>
<evidence type="ECO:0000313" key="14">
    <source>
        <dbReference type="Proteomes" id="UP000054623"/>
    </source>
</evidence>
<dbReference type="PANTHER" id="PTHR30070">
    <property type="entry name" value="HEME EXPORTER PROTEIN B"/>
    <property type="match status" value="1"/>
</dbReference>
<keyword evidence="11 12" id="KW-0472">Membrane</keyword>
<feature type="transmembrane region" description="Helical" evidence="12">
    <location>
        <begin position="169"/>
        <end position="193"/>
    </location>
</feature>
<evidence type="ECO:0000256" key="6">
    <source>
        <dbReference type="ARBA" id="ARBA00022475"/>
    </source>
</evidence>
<comment type="function">
    <text evidence="1">Required for the export of heme to the periplasm for the biogenesis of c-type cytochromes.</text>
</comment>
<dbReference type="InterPro" id="IPR026031">
    <property type="entry name" value="Cyt_c_CcmB_bac"/>
</dbReference>
<dbReference type="GO" id="GO:1903607">
    <property type="term" value="P:cytochrome c biosynthetic process"/>
    <property type="evidence" value="ECO:0007669"/>
    <property type="project" value="TreeGrafter"/>
</dbReference>
<evidence type="ECO:0000256" key="1">
    <source>
        <dbReference type="ARBA" id="ARBA00002442"/>
    </source>
</evidence>
<feature type="transmembrane region" description="Helical" evidence="12">
    <location>
        <begin position="29"/>
        <end position="48"/>
    </location>
</feature>
<reference evidence="13 14" key="1">
    <citation type="submission" date="2015-12" db="EMBL/GenBank/DDBJ databases">
        <title>Draft Genome Sequence of Desulfitobacterium hafniense Strain DH, a Sulfate-reducing Bacterium Isolated from Paddy Soils.</title>
        <authorList>
            <person name="Bao P."/>
            <person name="Zhang X."/>
            <person name="Li G."/>
        </authorList>
    </citation>
    <scope>NUCLEOTIDE SEQUENCE [LARGE SCALE GENOMIC DNA]</scope>
    <source>
        <strain evidence="13 14">DH</strain>
    </source>
</reference>
<dbReference type="InterPro" id="IPR003544">
    <property type="entry name" value="Cyt_c_biogenesis_CcmB"/>
</dbReference>
<keyword evidence="8 12" id="KW-0812">Transmembrane</keyword>
<evidence type="ECO:0000256" key="10">
    <source>
        <dbReference type="ARBA" id="ARBA00022989"/>
    </source>
</evidence>
<dbReference type="GO" id="GO:0005886">
    <property type="term" value="C:plasma membrane"/>
    <property type="evidence" value="ECO:0007669"/>
    <property type="project" value="UniProtKB-SubCell"/>
</dbReference>
<protein>
    <recommendedName>
        <fullName evidence="4">Heme exporter protein B</fullName>
    </recommendedName>
</protein>
<accession>A0A0W1JKW6</accession>
<feature type="transmembrane region" description="Helical" evidence="12">
    <location>
        <begin position="54"/>
        <end position="75"/>
    </location>
</feature>
<evidence type="ECO:0000256" key="11">
    <source>
        <dbReference type="ARBA" id="ARBA00023136"/>
    </source>
</evidence>
<keyword evidence="7" id="KW-0997">Cell inner membrane</keyword>
<evidence type="ECO:0000256" key="7">
    <source>
        <dbReference type="ARBA" id="ARBA00022519"/>
    </source>
</evidence>
<dbReference type="PRINTS" id="PR01414">
    <property type="entry name" value="CCMBBIOGNSIS"/>
</dbReference>
<keyword evidence="9" id="KW-0201">Cytochrome c-type biogenesis</keyword>
<organism evidence="13 14">
    <name type="scientific">Desulfitobacterium hafniense</name>
    <name type="common">Desulfitobacterium frappieri</name>
    <dbReference type="NCBI Taxonomy" id="49338"/>
    <lineage>
        <taxon>Bacteria</taxon>
        <taxon>Bacillati</taxon>
        <taxon>Bacillota</taxon>
        <taxon>Clostridia</taxon>
        <taxon>Eubacteriales</taxon>
        <taxon>Desulfitobacteriaceae</taxon>
        <taxon>Desulfitobacterium</taxon>
    </lineage>
</organism>
<proteinExistence type="inferred from homology"/>
<name>A0A0W1JKW6_DESHA</name>
<dbReference type="PANTHER" id="PTHR30070:SF1">
    <property type="entry name" value="CYTOCHROME C BIOGENESIS B-RELATED"/>
    <property type="match status" value="1"/>
</dbReference>
<evidence type="ECO:0000256" key="9">
    <source>
        <dbReference type="ARBA" id="ARBA00022748"/>
    </source>
</evidence>
<dbReference type="EMBL" id="LOCK01000014">
    <property type="protein sequence ID" value="KTE92455.1"/>
    <property type="molecule type" value="Genomic_DNA"/>
</dbReference>
<keyword evidence="10 12" id="KW-1133">Transmembrane helix</keyword>
<comment type="caution">
    <text evidence="13">The sequence shown here is derived from an EMBL/GenBank/DDBJ whole genome shotgun (WGS) entry which is preliminary data.</text>
</comment>
<dbReference type="AlphaFoldDB" id="A0A0W1JKW6"/>
<evidence type="ECO:0000256" key="2">
    <source>
        <dbReference type="ARBA" id="ARBA00004429"/>
    </source>
</evidence>
<evidence type="ECO:0000313" key="13">
    <source>
        <dbReference type="EMBL" id="KTE92455.1"/>
    </source>
</evidence>
<keyword evidence="6" id="KW-1003">Cell membrane</keyword>
<evidence type="ECO:0000256" key="3">
    <source>
        <dbReference type="ARBA" id="ARBA00010544"/>
    </source>
</evidence>
<dbReference type="Pfam" id="PF03379">
    <property type="entry name" value="CcmB"/>
    <property type="match status" value="1"/>
</dbReference>
<dbReference type="PIRSF" id="PIRSF002764">
    <property type="entry name" value="CcmB"/>
    <property type="match status" value="1"/>
</dbReference>
<comment type="similarity">
    <text evidence="3">Belongs to the CcmB/CycW/HelB family.</text>
</comment>
<feature type="transmembrane region" description="Helical" evidence="12">
    <location>
        <begin position="205"/>
        <end position="224"/>
    </location>
</feature>
<feature type="transmembrane region" description="Helical" evidence="12">
    <location>
        <begin position="110"/>
        <end position="130"/>
    </location>
</feature>
<evidence type="ECO:0000256" key="8">
    <source>
        <dbReference type="ARBA" id="ARBA00022692"/>
    </source>
</evidence>
<sequence>MEVGKINYLNQVKTLIWKDLLSELKTKEMISGILVFSLLTMVIFNFAFDPNLDTIKQVFPGIMWVAFSFAGITGLNRSFLTEKTNDCLTGLTLCTLDRGVIYLAKSISNFIFMFIVEVITVPMMFILFDYKFRGSPLFFGLIIILGTWGFISIGTFLSALAINTRNSEILLPIILFPLIVPVLIAAVQGTGVIINGGTWFDVSNWLKILLAFGAIFTAVPWILFDYLLEV</sequence>
<keyword evidence="5" id="KW-0813">Transport</keyword>
<comment type="subcellular location">
    <subcellularLocation>
        <location evidence="2">Cell inner membrane</location>
        <topology evidence="2">Multi-pass membrane protein</topology>
    </subcellularLocation>
</comment>
<feature type="transmembrane region" description="Helical" evidence="12">
    <location>
        <begin position="137"/>
        <end position="163"/>
    </location>
</feature>
<evidence type="ECO:0000256" key="5">
    <source>
        <dbReference type="ARBA" id="ARBA00022448"/>
    </source>
</evidence>
<evidence type="ECO:0000256" key="4">
    <source>
        <dbReference type="ARBA" id="ARBA00016452"/>
    </source>
</evidence>
<evidence type="ECO:0000256" key="12">
    <source>
        <dbReference type="SAM" id="Phobius"/>
    </source>
</evidence>